<name>D2H7I5_AILME</name>
<proteinExistence type="inferred from homology"/>
<evidence type="ECO:0000256" key="2">
    <source>
        <dbReference type="ARBA" id="ARBA00023054"/>
    </source>
</evidence>
<accession>D2H7I5</accession>
<dbReference type="InterPro" id="IPR029627">
    <property type="entry name" value="CCSER"/>
</dbReference>
<dbReference type="PANTHER" id="PTHR22461">
    <property type="entry name" value="SERINE-RICH COILED-COIL DOMAIN-CONTAINING PROTEIN 2-RELATED"/>
    <property type="match status" value="1"/>
</dbReference>
<dbReference type="AlphaFoldDB" id="D2H7I5"/>
<dbReference type="InParanoid" id="D2H7I5"/>
<gene>
    <name evidence="4" type="ORF">PANDA_006109</name>
</gene>
<keyword evidence="2 3" id="KW-0175">Coiled coil</keyword>
<reference evidence="4" key="1">
    <citation type="journal article" date="2010" name="Nature">
        <title>The sequence and de novo assembly of the giant panda genome.</title>
        <authorList>
            <person name="Li R."/>
            <person name="Fan W."/>
            <person name="Tian G."/>
            <person name="Zhu H."/>
            <person name="He L."/>
            <person name="Cai J."/>
            <person name="Huang Q."/>
            <person name="Cai Q."/>
            <person name="Li B."/>
            <person name="Bai Y."/>
            <person name="Zhang Z."/>
            <person name="Zhang Y."/>
            <person name="Wang W."/>
            <person name="Li J."/>
            <person name="Wei F."/>
            <person name="Li H."/>
            <person name="Jian M."/>
            <person name="Li J."/>
            <person name="Zhang Z."/>
            <person name="Nielsen R."/>
            <person name="Li D."/>
            <person name="Gu W."/>
            <person name="Yang Z."/>
            <person name="Xuan Z."/>
            <person name="Ryder O.A."/>
            <person name="Leung F.C."/>
            <person name="Zhou Y."/>
            <person name="Cao J."/>
            <person name="Sun X."/>
            <person name="Fu Y."/>
            <person name="Fang X."/>
            <person name="Guo X."/>
            <person name="Wang B."/>
            <person name="Hou R."/>
            <person name="Shen F."/>
            <person name="Mu B."/>
            <person name="Ni P."/>
            <person name="Lin R."/>
            <person name="Qian W."/>
            <person name="Wang G."/>
            <person name="Yu C."/>
            <person name="Nie W."/>
            <person name="Wang J."/>
            <person name="Wu Z."/>
            <person name="Liang H."/>
            <person name="Min J."/>
            <person name="Wu Q."/>
            <person name="Cheng S."/>
            <person name="Ruan J."/>
            <person name="Wang M."/>
            <person name="Shi Z."/>
            <person name="Wen M."/>
            <person name="Liu B."/>
            <person name="Ren X."/>
            <person name="Zheng H."/>
            <person name="Dong D."/>
            <person name="Cook K."/>
            <person name="Shan G."/>
            <person name="Zhang H."/>
            <person name="Kosiol C."/>
            <person name="Xie X."/>
            <person name="Lu Z."/>
            <person name="Zheng H."/>
            <person name="Li Y."/>
            <person name="Steiner C.C."/>
            <person name="Lam T.T."/>
            <person name="Lin S."/>
            <person name="Zhang Q."/>
            <person name="Li G."/>
            <person name="Tian J."/>
            <person name="Gong T."/>
            <person name="Liu H."/>
            <person name="Zhang D."/>
            <person name="Fang L."/>
            <person name="Ye C."/>
            <person name="Zhang J."/>
            <person name="Hu W."/>
            <person name="Xu A."/>
            <person name="Ren Y."/>
            <person name="Zhang G."/>
            <person name="Bruford M.W."/>
            <person name="Li Q."/>
            <person name="Ma L."/>
            <person name="Guo Y."/>
            <person name="An N."/>
            <person name="Hu Y."/>
            <person name="Zheng Y."/>
            <person name="Shi Y."/>
            <person name="Li Z."/>
            <person name="Liu Q."/>
            <person name="Chen Y."/>
            <person name="Zhao J."/>
            <person name="Qu N."/>
            <person name="Zhao S."/>
            <person name="Tian F."/>
            <person name="Wang X."/>
            <person name="Wang H."/>
            <person name="Xu L."/>
            <person name="Liu X."/>
            <person name="Vinar T."/>
            <person name="Wang Y."/>
            <person name="Lam T.W."/>
            <person name="Yiu S.M."/>
            <person name="Liu S."/>
            <person name="Zhang H."/>
            <person name="Li D."/>
            <person name="Huang Y."/>
            <person name="Wang X."/>
            <person name="Yang G."/>
            <person name="Jiang Z."/>
            <person name="Wang J."/>
            <person name="Qin N."/>
            <person name="Li L."/>
            <person name="Li J."/>
            <person name="Bolund L."/>
            <person name="Kristiansen K."/>
            <person name="Wong G.K."/>
            <person name="Olson M."/>
            <person name="Zhang X."/>
            <person name="Li S."/>
            <person name="Yang H."/>
            <person name="Wang J."/>
            <person name="Wang J."/>
        </authorList>
    </citation>
    <scope>NUCLEOTIDE SEQUENCE [LARGE SCALE GENOMIC DNA]</scope>
</reference>
<protein>
    <submittedName>
        <fullName evidence="4">Uncharacterized protein</fullName>
    </submittedName>
</protein>
<evidence type="ECO:0000256" key="1">
    <source>
        <dbReference type="ARBA" id="ARBA00010949"/>
    </source>
</evidence>
<evidence type="ECO:0000256" key="3">
    <source>
        <dbReference type="SAM" id="Coils"/>
    </source>
</evidence>
<evidence type="ECO:0000313" key="4">
    <source>
        <dbReference type="EMBL" id="EFB19440.1"/>
    </source>
</evidence>
<comment type="similarity">
    <text evidence="1">Belongs to the CCSER family.</text>
</comment>
<organism evidence="4">
    <name type="scientific">Ailuropoda melanoleuca</name>
    <name type="common">Giant panda</name>
    <dbReference type="NCBI Taxonomy" id="9646"/>
    <lineage>
        <taxon>Eukaryota</taxon>
        <taxon>Metazoa</taxon>
        <taxon>Chordata</taxon>
        <taxon>Craniata</taxon>
        <taxon>Vertebrata</taxon>
        <taxon>Euteleostomi</taxon>
        <taxon>Mammalia</taxon>
        <taxon>Eutheria</taxon>
        <taxon>Laurasiatheria</taxon>
        <taxon>Carnivora</taxon>
        <taxon>Caniformia</taxon>
        <taxon>Ursidae</taxon>
        <taxon>Ailuropoda</taxon>
    </lineage>
</organism>
<dbReference type="PANTHER" id="PTHR22461:SF1">
    <property type="entry name" value="SERINE-RICH COILED-COIL DOMAIN-CONTAINING PROTEIN 1"/>
    <property type="match status" value="1"/>
</dbReference>
<dbReference type="EMBL" id="GL192558">
    <property type="protein sequence ID" value="EFB19440.1"/>
    <property type="molecule type" value="Genomic_DNA"/>
</dbReference>
<sequence length="149" mass="17079">MTYDLGALEHALTLRGYLTQPTRGRSLVEQGAMSEMPLKTQEIVGNRGALWVEDCIIQTFDVMKDECSLLKLQLKERDELIAQLQEELEKVQHLQKAFASRVDKSTQTELLGYDYRHLIPHLHSGILSDIIRCFISILPGFMRLSDTLY</sequence>
<feature type="coiled-coil region" evidence="3">
    <location>
        <begin position="67"/>
        <end position="101"/>
    </location>
</feature>